<dbReference type="AlphaFoldDB" id="A0A0B8N5X3"/>
<feature type="region of interest" description="Disordered" evidence="1">
    <location>
        <begin position="1"/>
        <end position="57"/>
    </location>
</feature>
<reference evidence="3" key="1">
    <citation type="journal article" date="2015" name="Genome Announc.">
        <title>Draft genome sequence of Talaromyces cellulolyticus strain Y-94, a source of lignocellulosic biomass-degrading enzymes.</title>
        <authorList>
            <person name="Fujii T."/>
            <person name="Koike H."/>
            <person name="Sawayama S."/>
            <person name="Yano S."/>
            <person name="Inoue H."/>
        </authorList>
    </citation>
    <scope>NUCLEOTIDE SEQUENCE [LARGE SCALE GENOMIC DNA]</scope>
    <source>
        <strain evidence="3">Y-94</strain>
    </source>
</reference>
<dbReference type="EMBL" id="DF933852">
    <property type="protein sequence ID" value="GAM43567.1"/>
    <property type="molecule type" value="Genomic_DNA"/>
</dbReference>
<dbReference type="Proteomes" id="UP000053095">
    <property type="component" value="Unassembled WGS sequence"/>
</dbReference>
<sequence>MDRTAPETGTDPPCPTRKKTRFQSPHRRGTSPEPPSPAVPATPWPITPPDPPSKMPFRQKDELLRLTHDLSRARANLAHFRRKHAVATKFLEEIQCMSASCAGMIDTAQEINHHLDWSEWEWDKAGFNPNGVGSDDLNRLYHCSREARKLNEDGLTLCRKHCVRLEQAWKTFIESRDAIEREHCRLIGLRSHPPPEGSVWAQKRG</sequence>
<accession>A0A0B8N5X3</accession>
<proteinExistence type="predicted"/>
<gene>
    <name evidence="2" type="ORF">TCE0_056r18485</name>
</gene>
<feature type="compositionally biased region" description="Basic residues" evidence="1">
    <location>
        <begin position="16"/>
        <end position="29"/>
    </location>
</feature>
<evidence type="ECO:0000256" key="1">
    <source>
        <dbReference type="SAM" id="MobiDB-lite"/>
    </source>
</evidence>
<evidence type="ECO:0000313" key="2">
    <source>
        <dbReference type="EMBL" id="GAM43567.1"/>
    </source>
</evidence>
<keyword evidence="3" id="KW-1185">Reference proteome</keyword>
<feature type="compositionally biased region" description="Pro residues" evidence="1">
    <location>
        <begin position="32"/>
        <end position="54"/>
    </location>
</feature>
<protein>
    <submittedName>
        <fullName evidence="2">Uncharacterized protein</fullName>
    </submittedName>
</protein>
<organism evidence="2 3">
    <name type="scientific">Talaromyces pinophilus</name>
    <name type="common">Penicillium pinophilum</name>
    <dbReference type="NCBI Taxonomy" id="128442"/>
    <lineage>
        <taxon>Eukaryota</taxon>
        <taxon>Fungi</taxon>
        <taxon>Dikarya</taxon>
        <taxon>Ascomycota</taxon>
        <taxon>Pezizomycotina</taxon>
        <taxon>Eurotiomycetes</taxon>
        <taxon>Eurotiomycetidae</taxon>
        <taxon>Eurotiales</taxon>
        <taxon>Trichocomaceae</taxon>
        <taxon>Talaromyces</taxon>
        <taxon>Talaromyces sect. Talaromyces</taxon>
    </lineage>
</organism>
<evidence type="ECO:0000313" key="3">
    <source>
        <dbReference type="Proteomes" id="UP000053095"/>
    </source>
</evidence>
<name>A0A0B8N5X3_TALPI</name>